<gene>
    <name evidence="2" type="ORF">DEH80_15290</name>
</gene>
<dbReference type="EMBL" id="QEQK01000017">
    <property type="protein sequence ID" value="PWN54828.1"/>
    <property type="molecule type" value="Genomic_DNA"/>
</dbReference>
<name>A0A383XQC4_9GAMM</name>
<proteinExistence type="predicted"/>
<evidence type="ECO:0000259" key="1">
    <source>
        <dbReference type="Pfam" id="PF22187"/>
    </source>
</evidence>
<evidence type="ECO:0000313" key="3">
    <source>
        <dbReference type="Proteomes" id="UP000251800"/>
    </source>
</evidence>
<organism evidence="2 3">
    <name type="scientific">Abyssibacter profundi</name>
    <dbReference type="NCBI Taxonomy" id="2182787"/>
    <lineage>
        <taxon>Bacteria</taxon>
        <taxon>Pseudomonadati</taxon>
        <taxon>Pseudomonadota</taxon>
        <taxon>Gammaproteobacteria</taxon>
        <taxon>Chromatiales</taxon>
        <taxon>Oceanococcaceae</taxon>
        <taxon>Abyssibacter</taxon>
    </lineage>
</organism>
<dbReference type="Pfam" id="PF22187">
    <property type="entry name" value="DUF6946"/>
    <property type="match status" value="1"/>
</dbReference>
<dbReference type="InterPro" id="IPR054024">
    <property type="entry name" value="DUF6946"/>
</dbReference>
<keyword evidence="3" id="KW-1185">Reference proteome</keyword>
<dbReference type="AlphaFoldDB" id="A0A383XQC4"/>
<sequence>MATSWQNASGFPSEVTETLQSDARFADISPLLIFPEWQVPLPGGQRPSQNDAWCLASCHSGLVSIAVEGNVDETFGPTVGEWLKNASAGKQERLASLQKELGMPNAPTPQTRYQLLHRTASAVSEAKRFHAMAAIMVVHSFSQEHAWFDDYRHFAKQFGAASSIGELVQLGVVSGIPVLTAWCTGHAKYLHM</sequence>
<dbReference type="Proteomes" id="UP000251800">
    <property type="component" value="Unassembled WGS sequence"/>
</dbReference>
<protein>
    <recommendedName>
        <fullName evidence="1">DUF6946 domain-containing protein</fullName>
    </recommendedName>
</protein>
<feature type="domain" description="DUF6946" evidence="1">
    <location>
        <begin position="1"/>
        <end position="186"/>
    </location>
</feature>
<accession>A0A383XQC4</accession>
<reference evidence="2 3" key="1">
    <citation type="submission" date="2018-05" db="EMBL/GenBank/DDBJ databases">
        <title>Abyssibacter profundi OUC007T gen. nov., sp. nov, a marine bacterium isolated from seawater of the Mariana Trench.</title>
        <authorList>
            <person name="Zhou S."/>
        </authorList>
    </citation>
    <scope>NUCLEOTIDE SEQUENCE [LARGE SCALE GENOMIC DNA]</scope>
    <source>
        <strain evidence="2 3">OUC007</strain>
    </source>
</reference>
<comment type="caution">
    <text evidence="2">The sequence shown here is derived from an EMBL/GenBank/DDBJ whole genome shotgun (WGS) entry which is preliminary data.</text>
</comment>
<evidence type="ECO:0000313" key="2">
    <source>
        <dbReference type="EMBL" id="PWN54828.1"/>
    </source>
</evidence>